<protein>
    <submittedName>
        <fullName evidence="7">TetR family transcriptional regulator</fullName>
    </submittedName>
</protein>
<dbReference type="InterPro" id="IPR036271">
    <property type="entry name" value="Tet_transcr_reg_TetR-rel_C_sf"/>
</dbReference>
<reference evidence="7 8" key="1">
    <citation type="submission" date="2021-03" db="EMBL/GenBank/DDBJ databases">
        <authorList>
            <person name="Kanchanasin P."/>
            <person name="Saeng-In P."/>
            <person name="Phongsopitanun W."/>
            <person name="Yuki M."/>
            <person name="Kudo T."/>
            <person name="Ohkuma M."/>
            <person name="Tanasupawat S."/>
        </authorList>
    </citation>
    <scope>NUCLEOTIDE SEQUENCE [LARGE SCALE GENOMIC DNA]</scope>
    <source>
        <strain evidence="7 8">L46</strain>
    </source>
</reference>
<dbReference type="InterPro" id="IPR050109">
    <property type="entry name" value="HTH-type_TetR-like_transc_reg"/>
</dbReference>
<keyword evidence="3 5" id="KW-0238">DNA-binding</keyword>
<evidence type="ECO:0000256" key="1">
    <source>
        <dbReference type="ARBA" id="ARBA00022491"/>
    </source>
</evidence>
<dbReference type="InterPro" id="IPR001647">
    <property type="entry name" value="HTH_TetR"/>
</dbReference>
<evidence type="ECO:0000256" key="2">
    <source>
        <dbReference type="ARBA" id="ARBA00023015"/>
    </source>
</evidence>
<keyword evidence="8" id="KW-1185">Reference proteome</keyword>
<comment type="caution">
    <text evidence="7">The sequence shown here is derived from an EMBL/GenBank/DDBJ whole genome shotgun (WGS) entry which is preliminary data.</text>
</comment>
<dbReference type="EMBL" id="JAGEOK010000056">
    <property type="protein sequence ID" value="MBO2444961.1"/>
    <property type="molecule type" value="Genomic_DNA"/>
</dbReference>
<dbReference type="Gene3D" id="1.10.357.10">
    <property type="entry name" value="Tetracycline Repressor, domain 2"/>
    <property type="match status" value="1"/>
</dbReference>
<dbReference type="PANTHER" id="PTHR30055">
    <property type="entry name" value="HTH-TYPE TRANSCRIPTIONAL REGULATOR RUTR"/>
    <property type="match status" value="1"/>
</dbReference>
<proteinExistence type="predicted"/>
<keyword evidence="1" id="KW-0678">Repressor</keyword>
<feature type="DNA-binding region" description="H-T-H motif" evidence="5">
    <location>
        <begin position="51"/>
        <end position="70"/>
    </location>
</feature>
<evidence type="ECO:0000256" key="3">
    <source>
        <dbReference type="ARBA" id="ARBA00023125"/>
    </source>
</evidence>
<evidence type="ECO:0000259" key="6">
    <source>
        <dbReference type="PROSITE" id="PS50977"/>
    </source>
</evidence>
<accession>A0ABS3RFP0</accession>
<evidence type="ECO:0000256" key="4">
    <source>
        <dbReference type="ARBA" id="ARBA00023163"/>
    </source>
</evidence>
<evidence type="ECO:0000256" key="5">
    <source>
        <dbReference type="PROSITE-ProRule" id="PRU00335"/>
    </source>
</evidence>
<dbReference type="Pfam" id="PF17932">
    <property type="entry name" value="TetR_C_24"/>
    <property type="match status" value="1"/>
</dbReference>
<organism evidence="7 8">
    <name type="scientific">Actinomadura nitritigenes</name>
    <dbReference type="NCBI Taxonomy" id="134602"/>
    <lineage>
        <taxon>Bacteria</taxon>
        <taxon>Bacillati</taxon>
        <taxon>Actinomycetota</taxon>
        <taxon>Actinomycetes</taxon>
        <taxon>Streptosporangiales</taxon>
        <taxon>Thermomonosporaceae</taxon>
        <taxon>Actinomadura</taxon>
    </lineage>
</organism>
<dbReference type="SUPFAM" id="SSF46689">
    <property type="entry name" value="Homeodomain-like"/>
    <property type="match status" value="1"/>
</dbReference>
<sequence length="248" mass="28284">MRIESALAADQETRNAMPRPPGHGPGYEIKRQEIIDRAAELFARQGYAATGINEIGGAVELTKGALYYYIGSKENLLVEIQSRVMRPLLRTARRIARLEADAVLRLRLLSEALLSIILRRLDHIWVYEHDYRMLGGDNRTRLLRQRGEFEGIISNLLAEAMDSGEFREMDPRLAMLQFLNMHNHTYQWVKAGGDWDAGYLSREYCATLFTGFRAVPGPADDLEERVLKFRERHPEIVLDPVEAEEAGS</sequence>
<feature type="domain" description="HTH tetR-type" evidence="6">
    <location>
        <begin position="28"/>
        <end position="88"/>
    </location>
</feature>
<evidence type="ECO:0000313" key="8">
    <source>
        <dbReference type="Proteomes" id="UP000666915"/>
    </source>
</evidence>
<dbReference type="SUPFAM" id="SSF48498">
    <property type="entry name" value="Tetracyclin repressor-like, C-terminal domain"/>
    <property type="match status" value="1"/>
</dbReference>
<dbReference type="Proteomes" id="UP000666915">
    <property type="component" value="Unassembled WGS sequence"/>
</dbReference>
<evidence type="ECO:0000313" key="7">
    <source>
        <dbReference type="EMBL" id="MBO2444961.1"/>
    </source>
</evidence>
<dbReference type="RefSeq" id="WP_208273885.1">
    <property type="nucleotide sequence ID" value="NZ_BAAAGM010000094.1"/>
</dbReference>
<gene>
    <name evidence="7" type="ORF">J4557_46400</name>
</gene>
<dbReference type="PROSITE" id="PS50977">
    <property type="entry name" value="HTH_TETR_2"/>
    <property type="match status" value="1"/>
</dbReference>
<name>A0ABS3RFP0_9ACTN</name>
<keyword evidence="4" id="KW-0804">Transcription</keyword>
<dbReference type="Gene3D" id="1.10.10.60">
    <property type="entry name" value="Homeodomain-like"/>
    <property type="match status" value="1"/>
</dbReference>
<dbReference type="InterPro" id="IPR041490">
    <property type="entry name" value="KstR2_TetR_C"/>
</dbReference>
<dbReference type="PANTHER" id="PTHR30055:SF175">
    <property type="entry name" value="HTH-TYPE TRANSCRIPTIONAL REPRESSOR KSTR2"/>
    <property type="match status" value="1"/>
</dbReference>
<keyword evidence="2" id="KW-0805">Transcription regulation</keyword>
<dbReference type="PRINTS" id="PR00455">
    <property type="entry name" value="HTHTETR"/>
</dbReference>
<dbReference type="InterPro" id="IPR009057">
    <property type="entry name" value="Homeodomain-like_sf"/>
</dbReference>
<dbReference type="Pfam" id="PF00440">
    <property type="entry name" value="TetR_N"/>
    <property type="match status" value="1"/>
</dbReference>